<dbReference type="GO" id="GO:0009011">
    <property type="term" value="F:alpha-1,4-glucan glucosyltransferase (ADP-glucose donor) activity"/>
    <property type="evidence" value="ECO:0007669"/>
    <property type="project" value="UniProtKB-EC"/>
</dbReference>
<dbReference type="HAMAP" id="MF_00484">
    <property type="entry name" value="Glycogen_synth"/>
    <property type="match status" value="1"/>
</dbReference>
<dbReference type="Proteomes" id="UP000813462">
    <property type="component" value="Unassembled WGS sequence"/>
</dbReference>
<dbReference type="GO" id="GO:0019252">
    <property type="term" value="P:starch biosynthetic process"/>
    <property type="evidence" value="ECO:0007669"/>
    <property type="project" value="UniProtKB-KW"/>
</dbReference>
<evidence type="ECO:0000256" key="1">
    <source>
        <dbReference type="ARBA" id="ARBA00001478"/>
    </source>
</evidence>
<gene>
    <name evidence="13" type="ORF">FEM48_Zijuj01G0059800</name>
</gene>
<keyword evidence="7" id="KW-0750">Starch biosynthesis</keyword>
<comment type="caution">
    <text evidence="13">The sequence shown here is derived from an EMBL/GenBank/DDBJ whole genome shotgun (WGS) entry which is preliminary data.</text>
</comment>
<evidence type="ECO:0000313" key="14">
    <source>
        <dbReference type="Proteomes" id="UP000813462"/>
    </source>
</evidence>
<dbReference type="EMBL" id="JAEACU010000001">
    <property type="protein sequence ID" value="KAH7545124.1"/>
    <property type="molecule type" value="Genomic_DNA"/>
</dbReference>
<proteinExistence type="inferred from homology"/>
<dbReference type="GO" id="GO:0004373">
    <property type="term" value="F:alpha-1,4-glucan glucosyltransferase (UDP-glucose donor) activity"/>
    <property type="evidence" value="ECO:0007669"/>
    <property type="project" value="InterPro"/>
</dbReference>
<evidence type="ECO:0000256" key="9">
    <source>
        <dbReference type="SAM" id="Coils"/>
    </source>
</evidence>
<evidence type="ECO:0000256" key="2">
    <source>
        <dbReference type="ARBA" id="ARBA00004727"/>
    </source>
</evidence>
<name>A0A978VZJ0_ZIZJJ</name>
<dbReference type="AlphaFoldDB" id="A0A978VZJ0"/>
<dbReference type="NCBIfam" id="TIGR02095">
    <property type="entry name" value="glgA"/>
    <property type="match status" value="1"/>
</dbReference>
<dbReference type="PANTHER" id="PTHR46083:SF2">
    <property type="entry name" value="STARCH SYNTHASE 4, CHLOROPLASTIC_AMYLOPLASTIC-RELATED"/>
    <property type="match status" value="1"/>
</dbReference>
<sequence length="1075" mass="121599">MAVRLSTWFLRQGFGGLNCKHTSGLLPFPSSHRLLPASCKMRQRNLRICVVEIAISVSEFSPDSDWFSDRLAVKGDFDQTLDSFNAEKDTRYNLKEQEANKMTLDGVSSQHKRKQLKKASHEQSLTNGDSQPNSDEDSDSEIASVGNVPILNQESISSDVVHTGIVVEDNNAKDLSGLIVSDETKSLAINVVDTEKLSGIQLEDLIGMIRNAEKNILLLNQARVRALEELEKILTEKEALQGEINTLEMRLAETDARIKVATQEKIHVELLEDQLEKLQNELTHRGGSQRSEVDMFEDQNDPLIKEHKNGLSSLSMELNSLRSENLSLKNDIQALKEELINVKSTDERVVTLEKERSSLESAMKDLESRMSVSQEGVSKLSTLKVEYKDLWEKVETLQVLLDKATKQADQAIIVLQQNQELRKKVDKLEESLEEVNVYKLSSEKMQQYNELMQQKIRLLEDRLQRSDEEINSYVQLYQESVKEFQDALDSLKEDSKRKAIDGSVDDMPQEFWSRLLLIIDGWLLEKKISIDDAKLLRDMVWKRDGRICEAYKVSKEKTEREAVAAFLRLTSSTTSPGLYVIHIAAEMAPVAKVGGLGDVVTGLGKALQKRGHLVEVVLPKYDCMQYDHVHDLRALDVVVESHFDGQLFKNKVWVGSVEGLPVYFIEPLHPDKFFWRGQFYGEHDDFRRFSFFSRAALELLLQAGKNPDIIHCHDWQTAFVAPLYWDLYAPKGLNSARICFTCHNFEYQGTAPASYLESCGLDAHHLNRPDRMQDNSAHDRINPVKGAVVFSNIVTTVSPTYAQEVRTAEGGRGLHSTLNSHSRKFIGVLNGIDTDAWNPATDAFLKVQYSANDIQGKGENKEAIRRKLGLSSADVRKPLVGCITRLVPQKGVHLIRHAMYRTLELGGQFILLGSSPVPHIQREFEGIANHFQNHDDIRLILKYDESLSHSIYGASDMFIIPSIFEPCGLTQMIAMRYGSIPIARKTGGLHDSVFDVDDDTIPNQFRNGFTFLNPDEQGLNGALERAFNLYLNKPEIWKQLVQKVMIMDFSWDASAAQYEELYANSVARARAANRT</sequence>
<dbReference type="InterPro" id="IPR013534">
    <property type="entry name" value="Starch_synth_cat_dom"/>
</dbReference>
<evidence type="ECO:0000259" key="12">
    <source>
        <dbReference type="Pfam" id="PF08323"/>
    </source>
</evidence>
<dbReference type="NCBIfam" id="NF001905">
    <property type="entry name" value="PRK00654.2-4"/>
    <property type="match status" value="1"/>
</dbReference>
<evidence type="ECO:0000256" key="7">
    <source>
        <dbReference type="ARBA" id="ARBA00022922"/>
    </source>
</evidence>
<evidence type="ECO:0000256" key="3">
    <source>
        <dbReference type="ARBA" id="ARBA00010281"/>
    </source>
</evidence>
<comment type="catalytic activity">
    <reaction evidence="1">
        <text>[(1-&gt;4)-alpha-D-glucosyl](n) + ADP-alpha-D-glucose = [(1-&gt;4)-alpha-D-glucosyl](n+1) + ADP + H(+)</text>
        <dbReference type="Rhea" id="RHEA:18189"/>
        <dbReference type="Rhea" id="RHEA-COMP:9584"/>
        <dbReference type="Rhea" id="RHEA-COMP:9587"/>
        <dbReference type="ChEBI" id="CHEBI:15378"/>
        <dbReference type="ChEBI" id="CHEBI:15444"/>
        <dbReference type="ChEBI" id="CHEBI:57498"/>
        <dbReference type="ChEBI" id="CHEBI:456216"/>
        <dbReference type="EC" id="2.4.1.21"/>
    </reaction>
</comment>
<accession>A0A978VZJ0</accession>
<reference evidence="13" key="1">
    <citation type="journal article" date="2021" name="Front. Plant Sci.">
        <title>Chromosome-Scale Genome Assembly for Chinese Sour Jujube and Insights Into Its Genome Evolution and Domestication Signature.</title>
        <authorList>
            <person name="Shen L.-Y."/>
            <person name="Luo H."/>
            <person name="Wang X.-L."/>
            <person name="Wang X.-M."/>
            <person name="Qiu X.-J."/>
            <person name="Liu H."/>
            <person name="Zhou S.-S."/>
            <person name="Jia K.-H."/>
            <person name="Nie S."/>
            <person name="Bao Y.-T."/>
            <person name="Zhang R.-G."/>
            <person name="Yun Q.-Z."/>
            <person name="Chai Y.-H."/>
            <person name="Lu J.-Y."/>
            <person name="Li Y."/>
            <person name="Zhao S.-W."/>
            <person name="Mao J.-F."/>
            <person name="Jia S.-G."/>
            <person name="Mao Y.-M."/>
        </authorList>
    </citation>
    <scope>NUCLEOTIDE SEQUENCE</scope>
    <source>
        <strain evidence="13">AT0</strain>
        <tissue evidence="13">Leaf</tissue>
    </source>
</reference>
<feature type="coiled-coil region" evidence="9">
    <location>
        <begin position="202"/>
        <end position="369"/>
    </location>
</feature>
<dbReference type="InterPro" id="IPR011835">
    <property type="entry name" value="GS/SS"/>
</dbReference>
<organism evidence="13 14">
    <name type="scientific">Ziziphus jujuba var. spinosa</name>
    <dbReference type="NCBI Taxonomy" id="714518"/>
    <lineage>
        <taxon>Eukaryota</taxon>
        <taxon>Viridiplantae</taxon>
        <taxon>Streptophyta</taxon>
        <taxon>Embryophyta</taxon>
        <taxon>Tracheophyta</taxon>
        <taxon>Spermatophyta</taxon>
        <taxon>Magnoliopsida</taxon>
        <taxon>eudicotyledons</taxon>
        <taxon>Gunneridae</taxon>
        <taxon>Pentapetalae</taxon>
        <taxon>rosids</taxon>
        <taxon>fabids</taxon>
        <taxon>Rosales</taxon>
        <taxon>Rhamnaceae</taxon>
        <taxon>Paliureae</taxon>
        <taxon>Ziziphus</taxon>
    </lineage>
</organism>
<dbReference type="InterPro" id="IPR001296">
    <property type="entry name" value="Glyco_trans_1"/>
</dbReference>
<feature type="domain" description="Starch synthase catalytic" evidence="12">
    <location>
        <begin position="580"/>
        <end position="819"/>
    </location>
</feature>
<keyword evidence="9" id="KW-0175">Coiled coil</keyword>
<dbReference type="Pfam" id="PF08323">
    <property type="entry name" value="Glyco_transf_5"/>
    <property type="match status" value="1"/>
</dbReference>
<dbReference type="FunFam" id="3.40.50.2000:FF:000260">
    <property type="entry name" value="Starch synthase, chloroplastic/amyloplastic"/>
    <property type="match status" value="1"/>
</dbReference>
<dbReference type="Pfam" id="PF00534">
    <property type="entry name" value="Glycos_transf_1"/>
    <property type="match status" value="1"/>
</dbReference>
<feature type="compositionally biased region" description="Polar residues" evidence="10">
    <location>
        <begin position="122"/>
        <end position="133"/>
    </location>
</feature>
<feature type="domain" description="Glycosyl transferase family 1" evidence="11">
    <location>
        <begin position="874"/>
        <end position="1037"/>
    </location>
</feature>
<protein>
    <recommendedName>
        <fullName evidence="4">starch synthase</fullName>
        <ecNumber evidence="4">2.4.1.21</ecNumber>
    </recommendedName>
</protein>
<comment type="pathway">
    <text evidence="2">Glycan biosynthesis; starch biosynthesis.</text>
</comment>
<feature type="region of interest" description="Disordered" evidence="10">
    <location>
        <begin position="100"/>
        <end position="141"/>
    </location>
</feature>
<evidence type="ECO:0000256" key="8">
    <source>
        <dbReference type="ARBA" id="ARBA00022946"/>
    </source>
</evidence>
<keyword evidence="5" id="KW-0328">Glycosyltransferase</keyword>
<evidence type="ECO:0000256" key="10">
    <source>
        <dbReference type="SAM" id="MobiDB-lite"/>
    </source>
</evidence>
<keyword evidence="6" id="KW-0808">Transferase</keyword>
<keyword evidence="8" id="KW-0809">Transit peptide</keyword>
<feature type="coiled-coil region" evidence="9">
    <location>
        <begin position="411"/>
        <end position="494"/>
    </location>
</feature>
<dbReference type="EC" id="2.4.1.21" evidence="4"/>
<evidence type="ECO:0000259" key="11">
    <source>
        <dbReference type="Pfam" id="PF00534"/>
    </source>
</evidence>
<evidence type="ECO:0000256" key="6">
    <source>
        <dbReference type="ARBA" id="ARBA00022679"/>
    </source>
</evidence>
<evidence type="ECO:0000313" key="13">
    <source>
        <dbReference type="EMBL" id="KAH7545124.1"/>
    </source>
</evidence>
<evidence type="ECO:0000256" key="5">
    <source>
        <dbReference type="ARBA" id="ARBA00022676"/>
    </source>
</evidence>
<dbReference type="PANTHER" id="PTHR46083">
    <property type="match status" value="1"/>
</dbReference>
<dbReference type="CDD" id="cd03791">
    <property type="entry name" value="GT5_Glycogen_synthase_DULL1-like"/>
    <property type="match status" value="1"/>
</dbReference>
<comment type="similarity">
    <text evidence="3">Belongs to the glycosyltransferase 1 family. Bacterial/plant glycogen synthase subfamily.</text>
</comment>
<dbReference type="Gene3D" id="3.40.50.2000">
    <property type="entry name" value="Glycogen Phosphorylase B"/>
    <property type="match status" value="2"/>
</dbReference>
<dbReference type="SUPFAM" id="SSF53756">
    <property type="entry name" value="UDP-Glycosyltransferase/glycogen phosphorylase"/>
    <property type="match status" value="1"/>
</dbReference>
<evidence type="ECO:0000256" key="4">
    <source>
        <dbReference type="ARBA" id="ARBA00012588"/>
    </source>
</evidence>